<dbReference type="Pfam" id="PF00072">
    <property type="entry name" value="Response_reg"/>
    <property type="match status" value="1"/>
</dbReference>
<dbReference type="PROSITE" id="PS50110">
    <property type="entry name" value="RESPONSE_REGULATORY"/>
    <property type="match status" value="1"/>
</dbReference>
<sequence length="316" mass="36200">MERKKQIESLIIIDELTRAYNRKYLTEAFTRLHDRFISSNQPFCVGFVDLDYFKKTNDVYGHLVGDRVLKEFTTFVQSNLSSEDILFRYGGEEFILLFANQTIENVVNKLNAVKNSFFKLPFETDNGTHFQSFSAGVVEVQATNPHISYWLDLADLALYDAKENGRNRVQPYKDKFNPVALPTIHVSIIEGDPIMQSIIHSNLKESALKFQIELHVHRFETAESYLNSTLVTNKKNFIILSNFLSGISGVELVNYLKGLNILPLSLLITSNKNKDELREMIAAGATDYINKPLSFELLQKKMEFFIQHIIEGDNNG</sequence>
<dbReference type="SUPFAM" id="SSF52172">
    <property type="entry name" value="CheY-like"/>
    <property type="match status" value="1"/>
</dbReference>
<dbReference type="EMBL" id="CP049742">
    <property type="protein sequence ID" value="QPC46470.1"/>
    <property type="molecule type" value="Genomic_DNA"/>
</dbReference>
<organism evidence="4 5">
    <name type="scientific">Mangrovibacillus cuniculi</name>
    <dbReference type="NCBI Taxonomy" id="2593652"/>
    <lineage>
        <taxon>Bacteria</taxon>
        <taxon>Bacillati</taxon>
        <taxon>Bacillota</taxon>
        <taxon>Bacilli</taxon>
        <taxon>Bacillales</taxon>
        <taxon>Bacillaceae</taxon>
        <taxon>Mangrovibacillus</taxon>
    </lineage>
</organism>
<dbReference type="NCBIfam" id="TIGR00254">
    <property type="entry name" value="GGDEF"/>
    <property type="match status" value="1"/>
</dbReference>
<dbReference type="Pfam" id="PF00990">
    <property type="entry name" value="GGDEF"/>
    <property type="match status" value="1"/>
</dbReference>
<dbReference type="PANTHER" id="PTHR45138">
    <property type="entry name" value="REGULATORY COMPONENTS OF SENSORY TRANSDUCTION SYSTEM"/>
    <property type="match status" value="1"/>
</dbReference>
<dbReference type="Gene3D" id="3.40.50.2300">
    <property type="match status" value="1"/>
</dbReference>
<gene>
    <name evidence="4" type="ORF">G8O30_05570</name>
</gene>
<dbReference type="InterPro" id="IPR000160">
    <property type="entry name" value="GGDEF_dom"/>
</dbReference>
<evidence type="ECO:0000259" key="3">
    <source>
        <dbReference type="PROSITE" id="PS50887"/>
    </source>
</evidence>
<dbReference type="InterPro" id="IPR029787">
    <property type="entry name" value="Nucleotide_cyclase"/>
</dbReference>
<dbReference type="GO" id="GO:0052621">
    <property type="term" value="F:diguanylate cyclase activity"/>
    <property type="evidence" value="ECO:0007669"/>
    <property type="project" value="TreeGrafter"/>
</dbReference>
<feature type="domain" description="Response regulatory" evidence="2">
    <location>
        <begin position="185"/>
        <end position="306"/>
    </location>
</feature>
<evidence type="ECO:0000259" key="2">
    <source>
        <dbReference type="PROSITE" id="PS50110"/>
    </source>
</evidence>
<dbReference type="SMART" id="SM00267">
    <property type="entry name" value="GGDEF"/>
    <property type="match status" value="1"/>
</dbReference>
<reference evidence="4 5" key="1">
    <citation type="submission" date="2019-07" db="EMBL/GenBank/DDBJ databases">
        <title>Genome sequence of 2 isolates from Red Sea Mangroves.</title>
        <authorList>
            <person name="Sefrji F."/>
            <person name="Michoud G."/>
            <person name="Merlino G."/>
            <person name="Daffonchio D."/>
        </authorList>
    </citation>
    <scope>NUCLEOTIDE SEQUENCE [LARGE SCALE GENOMIC DNA]</scope>
    <source>
        <strain evidence="4 5">R1DC41</strain>
    </source>
</reference>
<evidence type="ECO:0000313" key="5">
    <source>
        <dbReference type="Proteomes" id="UP000593626"/>
    </source>
</evidence>
<dbReference type="SUPFAM" id="SSF55073">
    <property type="entry name" value="Nucleotide cyclase"/>
    <property type="match status" value="1"/>
</dbReference>
<dbReference type="KEGG" id="mcui:G8O30_05570"/>
<dbReference type="InterPro" id="IPR050469">
    <property type="entry name" value="Diguanylate_Cyclase"/>
</dbReference>
<dbReference type="Proteomes" id="UP000593626">
    <property type="component" value="Chromosome"/>
</dbReference>
<dbReference type="InterPro" id="IPR001789">
    <property type="entry name" value="Sig_transdc_resp-reg_receiver"/>
</dbReference>
<dbReference type="Gene3D" id="3.30.70.270">
    <property type="match status" value="1"/>
</dbReference>
<dbReference type="CDD" id="cd01949">
    <property type="entry name" value="GGDEF"/>
    <property type="match status" value="1"/>
</dbReference>
<dbReference type="SMART" id="SM00448">
    <property type="entry name" value="REC"/>
    <property type="match status" value="1"/>
</dbReference>
<dbReference type="RefSeq" id="WP_239673992.1">
    <property type="nucleotide sequence ID" value="NZ_CP049742.1"/>
</dbReference>
<dbReference type="InterPro" id="IPR011006">
    <property type="entry name" value="CheY-like_superfamily"/>
</dbReference>
<proteinExistence type="predicted"/>
<dbReference type="FunFam" id="3.30.70.270:FF:000001">
    <property type="entry name" value="Diguanylate cyclase domain protein"/>
    <property type="match status" value="1"/>
</dbReference>
<dbReference type="PANTHER" id="PTHR45138:SF9">
    <property type="entry name" value="DIGUANYLATE CYCLASE DGCM-RELATED"/>
    <property type="match status" value="1"/>
</dbReference>
<keyword evidence="5" id="KW-1185">Reference proteome</keyword>
<dbReference type="GO" id="GO:0000160">
    <property type="term" value="P:phosphorelay signal transduction system"/>
    <property type="evidence" value="ECO:0007669"/>
    <property type="project" value="InterPro"/>
</dbReference>
<feature type="domain" description="GGDEF" evidence="3">
    <location>
        <begin position="41"/>
        <end position="174"/>
    </location>
</feature>
<dbReference type="AlphaFoldDB" id="A0A7S8CAM5"/>
<protein>
    <submittedName>
        <fullName evidence="4">Diguanylate cyclase</fullName>
    </submittedName>
</protein>
<evidence type="ECO:0000256" key="1">
    <source>
        <dbReference type="PROSITE-ProRule" id="PRU00169"/>
    </source>
</evidence>
<evidence type="ECO:0000313" key="4">
    <source>
        <dbReference type="EMBL" id="QPC46470.1"/>
    </source>
</evidence>
<dbReference type="PROSITE" id="PS50887">
    <property type="entry name" value="GGDEF"/>
    <property type="match status" value="1"/>
</dbReference>
<dbReference type="InterPro" id="IPR043128">
    <property type="entry name" value="Rev_trsase/Diguanyl_cyclase"/>
</dbReference>
<accession>A0A7S8CAM5</accession>
<name>A0A7S8CAM5_9BACI</name>
<comment type="caution">
    <text evidence="1">Lacks conserved residue(s) required for the propagation of feature annotation.</text>
</comment>